<evidence type="ECO:0000256" key="7">
    <source>
        <dbReference type="ARBA" id="ARBA00030087"/>
    </source>
</evidence>
<keyword evidence="4 8" id="KW-0561">Oxygen transport</keyword>
<evidence type="ECO:0000256" key="6">
    <source>
        <dbReference type="ARBA" id="ARBA00023004"/>
    </source>
</evidence>
<feature type="domain" description="Globin" evidence="10">
    <location>
        <begin position="54"/>
        <end position="201"/>
    </location>
</feature>
<dbReference type="AlphaFoldDB" id="A0A2C9JUR8"/>
<gene>
    <name evidence="11" type="primary">106069096</name>
</gene>
<evidence type="ECO:0000256" key="3">
    <source>
        <dbReference type="ARBA" id="ARBA00022617"/>
    </source>
</evidence>
<evidence type="ECO:0000256" key="5">
    <source>
        <dbReference type="ARBA" id="ARBA00022723"/>
    </source>
</evidence>
<dbReference type="Gene3D" id="1.10.490.10">
    <property type="entry name" value="Globins"/>
    <property type="match status" value="1"/>
</dbReference>
<proteinExistence type="inferred from homology"/>
<dbReference type="GO" id="GO:0020037">
    <property type="term" value="F:heme binding"/>
    <property type="evidence" value="ECO:0007669"/>
    <property type="project" value="InterPro"/>
</dbReference>
<organism evidence="11 12">
    <name type="scientific">Biomphalaria glabrata</name>
    <name type="common">Bloodfluke planorb</name>
    <name type="synonym">Freshwater snail</name>
    <dbReference type="NCBI Taxonomy" id="6526"/>
    <lineage>
        <taxon>Eukaryota</taxon>
        <taxon>Metazoa</taxon>
        <taxon>Spiralia</taxon>
        <taxon>Lophotrochozoa</taxon>
        <taxon>Mollusca</taxon>
        <taxon>Gastropoda</taxon>
        <taxon>Heterobranchia</taxon>
        <taxon>Euthyneura</taxon>
        <taxon>Panpulmonata</taxon>
        <taxon>Hygrophila</taxon>
        <taxon>Lymnaeoidea</taxon>
        <taxon>Planorbidae</taxon>
        <taxon>Biomphalaria</taxon>
    </lineage>
</organism>
<evidence type="ECO:0000256" key="4">
    <source>
        <dbReference type="ARBA" id="ARBA00022621"/>
    </source>
</evidence>
<evidence type="ECO:0000256" key="8">
    <source>
        <dbReference type="RuleBase" id="RU000356"/>
    </source>
</evidence>
<dbReference type="GO" id="GO:0019825">
    <property type="term" value="F:oxygen binding"/>
    <property type="evidence" value="ECO:0007669"/>
    <property type="project" value="InterPro"/>
</dbReference>
<accession>A0A2C9JUR8</accession>
<keyword evidence="5" id="KW-0479">Metal-binding</keyword>
<keyword evidence="6" id="KW-0408">Iron</keyword>
<dbReference type="Proteomes" id="UP000076420">
    <property type="component" value="Unassembled WGS sequence"/>
</dbReference>
<dbReference type="OrthoDB" id="436496at2759"/>
<dbReference type="PRINTS" id="PR00188">
    <property type="entry name" value="PLANTGLOBIN"/>
</dbReference>
<dbReference type="VEuPathDB" id="VectorBase:BGLB008360"/>
<dbReference type="EnsemblMetazoa" id="BGLB008360-RB">
    <property type="protein sequence ID" value="BGLB008360-PB"/>
    <property type="gene ID" value="BGLB008360"/>
</dbReference>
<evidence type="ECO:0000259" key="10">
    <source>
        <dbReference type="PROSITE" id="PS01033"/>
    </source>
</evidence>
<evidence type="ECO:0000313" key="12">
    <source>
        <dbReference type="Proteomes" id="UP000076420"/>
    </source>
</evidence>
<dbReference type="GO" id="GO:0005344">
    <property type="term" value="F:oxygen carrier activity"/>
    <property type="evidence" value="ECO:0007669"/>
    <property type="project" value="UniProtKB-KW"/>
</dbReference>
<keyword evidence="3 8" id="KW-0349">Heme</keyword>
<dbReference type="PROSITE" id="PS01033">
    <property type="entry name" value="GLOBIN"/>
    <property type="match status" value="1"/>
</dbReference>
<evidence type="ECO:0000313" key="11">
    <source>
        <dbReference type="EnsemblMetazoa" id="BGLB008360-PB"/>
    </source>
</evidence>
<dbReference type="PANTHER" id="PTHR46458">
    <property type="entry name" value="BLR2807 PROTEIN"/>
    <property type="match status" value="1"/>
</dbReference>
<sequence length="230" mass="26260">MVTSLAKLGRKGVQKGRSADSLDEDEEFLYNNRDTPVFVLPEDQVDVSDKAPVPLTEEQGQLLKESWVIIKKHVTEVGVETFIGLFNTHPESIDSFLAFKDKSVQDLERSAVLKAHALRVMQTVDKCITRLDKPERMTSLLLQLGKRHVDYQANIKLIPIIGKQFIGAIEPKMGNAWSHDIKASWAGLFSIINYNMRLGLMEEKNKRIQASKDIESSRKKSEEKRRRDRK</sequence>
<dbReference type="Pfam" id="PF00042">
    <property type="entry name" value="Globin"/>
    <property type="match status" value="1"/>
</dbReference>
<dbReference type="InterPro" id="IPR009050">
    <property type="entry name" value="Globin-like_sf"/>
</dbReference>
<dbReference type="KEGG" id="bgt:106069096"/>
<dbReference type="STRING" id="6526.A0A2C9JUR8"/>
<evidence type="ECO:0000256" key="9">
    <source>
        <dbReference type="SAM" id="MobiDB-lite"/>
    </source>
</evidence>
<dbReference type="InterPro" id="IPR012292">
    <property type="entry name" value="Globin/Proto"/>
</dbReference>
<evidence type="ECO:0000256" key="1">
    <source>
        <dbReference type="ARBA" id="ARBA00013895"/>
    </source>
</evidence>
<dbReference type="InterPro" id="IPR050532">
    <property type="entry name" value="Globin-like_OT"/>
</dbReference>
<dbReference type="PANTHER" id="PTHR46458:SF1">
    <property type="entry name" value="GEO09476P1"/>
    <property type="match status" value="1"/>
</dbReference>
<dbReference type="VEuPathDB" id="VectorBase:BGLAX_047004"/>
<dbReference type="InterPro" id="IPR000971">
    <property type="entry name" value="Globin"/>
</dbReference>
<comment type="similarity">
    <text evidence="8">Belongs to the globin family.</text>
</comment>
<keyword evidence="2 8" id="KW-0813">Transport</keyword>
<reference evidence="11" key="1">
    <citation type="submission" date="2020-05" db="UniProtKB">
        <authorList>
            <consortium name="EnsemblMetazoa"/>
        </authorList>
    </citation>
    <scope>IDENTIFICATION</scope>
    <source>
        <strain evidence="11">BB02</strain>
    </source>
</reference>
<dbReference type="SUPFAM" id="SSF46458">
    <property type="entry name" value="Globin-like"/>
    <property type="match status" value="1"/>
</dbReference>
<evidence type="ECO:0000256" key="2">
    <source>
        <dbReference type="ARBA" id="ARBA00022448"/>
    </source>
</evidence>
<protein>
    <recommendedName>
        <fullName evidence="1">Globin</fullName>
    </recommendedName>
    <alternativeName>
        <fullName evidence="7">Myoglobin</fullName>
    </alternativeName>
</protein>
<feature type="region of interest" description="Disordered" evidence="9">
    <location>
        <begin position="207"/>
        <end position="230"/>
    </location>
</feature>
<dbReference type="GO" id="GO:0046872">
    <property type="term" value="F:metal ion binding"/>
    <property type="evidence" value="ECO:0007669"/>
    <property type="project" value="UniProtKB-KW"/>
</dbReference>
<name>A0A2C9JUR8_BIOGL</name>